<dbReference type="SUPFAM" id="SSF55666">
    <property type="entry name" value="Ribonuclease PH domain 2-like"/>
    <property type="match status" value="2"/>
</dbReference>
<dbReference type="InterPro" id="IPR004087">
    <property type="entry name" value="KH_dom"/>
</dbReference>
<evidence type="ECO:0000256" key="7">
    <source>
        <dbReference type="ARBA" id="ARBA00022842"/>
    </source>
</evidence>
<keyword evidence="3 9" id="KW-0963">Cytoplasm</keyword>
<dbReference type="CDD" id="cd11364">
    <property type="entry name" value="RNase_PH_PNPase_2"/>
    <property type="match status" value="1"/>
</dbReference>
<dbReference type="InterPro" id="IPR015848">
    <property type="entry name" value="PNPase_PH_RNA-bd_bac/org-type"/>
</dbReference>
<dbReference type="PIRSF" id="PIRSF005499">
    <property type="entry name" value="PNPase"/>
    <property type="match status" value="1"/>
</dbReference>
<dbReference type="GO" id="GO:0000287">
    <property type="term" value="F:magnesium ion binding"/>
    <property type="evidence" value="ECO:0007669"/>
    <property type="project" value="UniProtKB-UniRule"/>
</dbReference>
<dbReference type="InterPro" id="IPR012162">
    <property type="entry name" value="PNPase"/>
</dbReference>
<dbReference type="InterPro" id="IPR012340">
    <property type="entry name" value="NA-bd_OB-fold"/>
</dbReference>
<dbReference type="OrthoDB" id="9804305at2"/>
<keyword evidence="4 9" id="KW-0808">Transferase</keyword>
<gene>
    <name evidence="9 11" type="primary">pnp</name>
    <name evidence="11" type="ORF">FSZ17_10130</name>
</gene>
<dbReference type="NCBIfam" id="NF008805">
    <property type="entry name" value="PRK11824.1"/>
    <property type="match status" value="1"/>
</dbReference>
<dbReference type="Gene3D" id="3.30.1370.10">
    <property type="entry name" value="K Homology domain, type 1"/>
    <property type="match status" value="1"/>
</dbReference>
<keyword evidence="5 9" id="KW-0548">Nucleotidyltransferase</keyword>
<dbReference type="CDD" id="cd11363">
    <property type="entry name" value="RNase_PH_PNPase_1"/>
    <property type="match status" value="1"/>
</dbReference>
<evidence type="ECO:0000256" key="1">
    <source>
        <dbReference type="ARBA" id="ARBA00004496"/>
    </source>
</evidence>
<dbReference type="InterPro" id="IPR015847">
    <property type="entry name" value="ExoRNase_PH_dom2"/>
</dbReference>
<accession>A0A5B8Z3B3</accession>
<reference evidence="12" key="1">
    <citation type="submission" date="2019-08" db="EMBL/GenBank/DDBJ databases">
        <authorList>
            <person name="Zheng X."/>
        </authorList>
    </citation>
    <scope>NUCLEOTIDE SEQUENCE [LARGE SCALE GENOMIC DNA]</scope>
    <source>
        <strain evidence="12">FJAT-25496</strain>
    </source>
</reference>
<comment type="cofactor">
    <cofactor evidence="9">
        <name>Mg(2+)</name>
        <dbReference type="ChEBI" id="CHEBI:18420"/>
    </cofactor>
</comment>
<evidence type="ECO:0000313" key="12">
    <source>
        <dbReference type="Proteomes" id="UP000321555"/>
    </source>
</evidence>
<proteinExistence type="inferred from homology"/>
<sequence>MGQDKHIYSIDWAGRKLSVEIGQLAKQANGAVLVRYNDTAVLSTATASKEPKNLDFFPLTVNYEERLYAVGKIPGGFIKREGRPSEKAILASRLIDRPIRPLFADGFRNEVQVVSMVMSVDQDCSSEMAAMFGSSLALCLSDIPFGGPIAGVSVGRVDGEFIINPTVDQAENSDIHLVVAGTKDAINMVEAGAHEVPEEVMLEAIMFGHEEIKRLIAFQEEIVAEIGKEKLEIVLYELDQDLEAKVRTLCETEMITAIQVQEKHAREAAIKTVKNDVIAKFEELEASDDDLKQVRQILDKIVKGEVRRLITEEKVRPDGRGLDVIRPLSSEVGLLARTHGSGLFTRGQTQALSVCTLGALGDVQILDGLGIEEEKRFMHHYNFPNFSVGETGPMRGPGRREIGHGALGERALEPVIPSEKDFPYTVRLVSEVLESNGSTSQASICASTLAMMDAGVPIKAPVAGIAMGLIKSGEHYSILTDIQGMEDHLGDMDFKVAGTSKGVTALQMDIKIEGLSREILEEALQQAKKGRMQILDSMLSTLAKPRVELSKYAPKILTMKINPDKIRDVIGPSGKQINKIIEETGVKIDIEQDGTVFISSTNEEMNQKAKKIIEDIVREVEVGQMYLGKVKRIEKFGAFVEIFNGKDGLVHISELAEERVGKVEDVVSIGDELLVKVTEIDKQGRVNLSRKVVLREQREQKEKAGQ</sequence>
<evidence type="ECO:0000256" key="5">
    <source>
        <dbReference type="ARBA" id="ARBA00022695"/>
    </source>
</evidence>
<comment type="function">
    <text evidence="9">Involved in mRNA degradation. Catalyzes the phosphorolysis of single-stranded polyribonucleotides processively in the 3'- to 5'-direction.</text>
</comment>
<evidence type="ECO:0000259" key="10">
    <source>
        <dbReference type="PROSITE" id="PS50126"/>
    </source>
</evidence>
<dbReference type="AlphaFoldDB" id="A0A5B8Z3B3"/>
<dbReference type="Gene3D" id="2.40.50.140">
    <property type="entry name" value="Nucleic acid-binding proteins"/>
    <property type="match status" value="1"/>
</dbReference>
<dbReference type="InterPro" id="IPR036612">
    <property type="entry name" value="KH_dom_type_1_sf"/>
</dbReference>
<dbReference type="FunFam" id="2.40.50.140:FF:000023">
    <property type="entry name" value="Polyribonucleotide nucleotidyltransferase"/>
    <property type="match status" value="1"/>
</dbReference>
<dbReference type="GO" id="GO:0005829">
    <property type="term" value="C:cytosol"/>
    <property type="evidence" value="ECO:0007669"/>
    <property type="project" value="TreeGrafter"/>
</dbReference>
<dbReference type="CDD" id="cd02393">
    <property type="entry name" value="KH-I_PNPase"/>
    <property type="match status" value="1"/>
</dbReference>
<name>A0A5B8Z3B3_CYTDA</name>
<dbReference type="FunFam" id="3.30.230.70:FF:000002">
    <property type="entry name" value="Polyribonucleotide nucleotidyltransferase"/>
    <property type="match status" value="1"/>
</dbReference>
<dbReference type="CDD" id="cd04472">
    <property type="entry name" value="S1_PNPase"/>
    <property type="match status" value="1"/>
</dbReference>
<dbReference type="InterPro" id="IPR020568">
    <property type="entry name" value="Ribosomal_Su5_D2-typ_SF"/>
</dbReference>
<keyword evidence="12" id="KW-1185">Reference proteome</keyword>
<evidence type="ECO:0000256" key="4">
    <source>
        <dbReference type="ARBA" id="ARBA00022679"/>
    </source>
</evidence>
<dbReference type="KEGG" id="bda:FSZ17_10130"/>
<dbReference type="Pfam" id="PF03725">
    <property type="entry name" value="RNase_PH_C"/>
    <property type="match status" value="2"/>
</dbReference>
<dbReference type="FunFam" id="3.30.230.70:FF:000001">
    <property type="entry name" value="Polyribonucleotide nucleotidyltransferase"/>
    <property type="match status" value="1"/>
</dbReference>
<dbReference type="GO" id="GO:0000175">
    <property type="term" value="F:3'-5'-RNA exonuclease activity"/>
    <property type="evidence" value="ECO:0007669"/>
    <property type="project" value="TreeGrafter"/>
</dbReference>
<evidence type="ECO:0000256" key="3">
    <source>
        <dbReference type="ARBA" id="ARBA00022490"/>
    </source>
</evidence>
<comment type="catalytic activity">
    <reaction evidence="9">
        <text>RNA(n+1) + phosphate = RNA(n) + a ribonucleoside 5'-diphosphate</text>
        <dbReference type="Rhea" id="RHEA:22096"/>
        <dbReference type="Rhea" id="RHEA-COMP:14527"/>
        <dbReference type="Rhea" id="RHEA-COMP:17342"/>
        <dbReference type="ChEBI" id="CHEBI:43474"/>
        <dbReference type="ChEBI" id="CHEBI:57930"/>
        <dbReference type="ChEBI" id="CHEBI:140395"/>
        <dbReference type="EC" id="2.7.7.8"/>
    </reaction>
</comment>
<dbReference type="EMBL" id="CP042593">
    <property type="protein sequence ID" value="QED47590.1"/>
    <property type="molecule type" value="Genomic_DNA"/>
</dbReference>
<dbReference type="InterPro" id="IPR036345">
    <property type="entry name" value="ExoRNase_PH_dom2_sf"/>
</dbReference>
<dbReference type="InterPro" id="IPR004088">
    <property type="entry name" value="KH_dom_type_1"/>
</dbReference>
<dbReference type="InterPro" id="IPR027408">
    <property type="entry name" value="PNPase/RNase_PH_dom_sf"/>
</dbReference>
<dbReference type="PANTHER" id="PTHR11252:SF0">
    <property type="entry name" value="POLYRIBONUCLEOTIDE NUCLEOTIDYLTRANSFERASE 1, MITOCHONDRIAL"/>
    <property type="match status" value="1"/>
</dbReference>
<protein>
    <recommendedName>
        <fullName evidence="9">Polyribonucleotide nucleotidyltransferase</fullName>
        <ecNumber evidence="9">2.7.7.8</ecNumber>
    </recommendedName>
    <alternativeName>
        <fullName evidence="9">Polynucleotide phosphorylase</fullName>
        <shortName evidence="9">PNPase</shortName>
    </alternativeName>
</protein>
<dbReference type="SUPFAM" id="SSF50249">
    <property type="entry name" value="Nucleic acid-binding proteins"/>
    <property type="match status" value="1"/>
</dbReference>
<dbReference type="EC" id="2.7.7.8" evidence="9"/>
<dbReference type="GO" id="GO:0003723">
    <property type="term" value="F:RNA binding"/>
    <property type="evidence" value="ECO:0007669"/>
    <property type="project" value="UniProtKB-UniRule"/>
</dbReference>
<dbReference type="GO" id="GO:0006396">
    <property type="term" value="P:RNA processing"/>
    <property type="evidence" value="ECO:0007669"/>
    <property type="project" value="InterPro"/>
</dbReference>
<dbReference type="SMART" id="SM00316">
    <property type="entry name" value="S1"/>
    <property type="match status" value="1"/>
</dbReference>
<evidence type="ECO:0000313" key="11">
    <source>
        <dbReference type="EMBL" id="QED47590.1"/>
    </source>
</evidence>
<dbReference type="Pfam" id="PF01138">
    <property type="entry name" value="RNase_PH"/>
    <property type="match status" value="2"/>
</dbReference>
<dbReference type="Pfam" id="PF03726">
    <property type="entry name" value="PNPase"/>
    <property type="match status" value="1"/>
</dbReference>
<keyword evidence="8 9" id="KW-0694">RNA-binding</keyword>
<dbReference type="InterPro" id="IPR003029">
    <property type="entry name" value="S1_domain"/>
</dbReference>
<evidence type="ECO:0000256" key="6">
    <source>
        <dbReference type="ARBA" id="ARBA00022723"/>
    </source>
</evidence>
<keyword evidence="7 9" id="KW-0460">Magnesium</keyword>
<dbReference type="Pfam" id="PF00013">
    <property type="entry name" value="KH_1"/>
    <property type="match status" value="1"/>
</dbReference>
<evidence type="ECO:0000256" key="2">
    <source>
        <dbReference type="ARBA" id="ARBA00007404"/>
    </source>
</evidence>
<dbReference type="SUPFAM" id="SSF54791">
    <property type="entry name" value="Eukaryotic type KH-domain (KH-domain type I)"/>
    <property type="match status" value="1"/>
</dbReference>
<dbReference type="Proteomes" id="UP000321555">
    <property type="component" value="Chromosome"/>
</dbReference>
<dbReference type="PROSITE" id="PS50126">
    <property type="entry name" value="S1"/>
    <property type="match status" value="1"/>
</dbReference>
<keyword evidence="6 9" id="KW-0479">Metal-binding</keyword>
<evidence type="ECO:0000256" key="8">
    <source>
        <dbReference type="ARBA" id="ARBA00022884"/>
    </source>
</evidence>
<dbReference type="Pfam" id="PF00575">
    <property type="entry name" value="S1"/>
    <property type="match status" value="1"/>
</dbReference>
<comment type="subcellular location">
    <subcellularLocation>
        <location evidence="1 9">Cytoplasm</location>
    </subcellularLocation>
</comment>
<comment type="similarity">
    <text evidence="2 9">Belongs to the polyribonucleotide nucleotidyltransferase family.</text>
</comment>
<feature type="binding site" evidence="9">
    <location>
        <position position="487"/>
    </location>
    <ligand>
        <name>Mg(2+)</name>
        <dbReference type="ChEBI" id="CHEBI:18420"/>
    </ligand>
</feature>
<dbReference type="HAMAP" id="MF_01595">
    <property type="entry name" value="PNPase"/>
    <property type="match status" value="1"/>
</dbReference>
<dbReference type="PANTHER" id="PTHR11252">
    <property type="entry name" value="POLYRIBONUCLEOTIDE NUCLEOTIDYLTRANSFERASE"/>
    <property type="match status" value="1"/>
</dbReference>
<organism evidence="11 12">
    <name type="scientific">Cytobacillus dafuensis</name>
    <name type="common">Bacillus dafuensis</name>
    <dbReference type="NCBI Taxonomy" id="1742359"/>
    <lineage>
        <taxon>Bacteria</taxon>
        <taxon>Bacillati</taxon>
        <taxon>Bacillota</taxon>
        <taxon>Bacilli</taxon>
        <taxon>Bacillales</taxon>
        <taxon>Bacillaceae</taxon>
        <taxon>Cytobacillus</taxon>
    </lineage>
</organism>
<evidence type="ECO:0000256" key="9">
    <source>
        <dbReference type="HAMAP-Rule" id="MF_01595"/>
    </source>
</evidence>
<dbReference type="FunFam" id="3.30.1370.10:FF:000001">
    <property type="entry name" value="Polyribonucleotide nucleotidyltransferase"/>
    <property type="match status" value="1"/>
</dbReference>
<dbReference type="InterPro" id="IPR001247">
    <property type="entry name" value="ExoRNase_PH_dom1"/>
</dbReference>
<dbReference type="PROSITE" id="PS50084">
    <property type="entry name" value="KH_TYPE_1"/>
    <property type="match status" value="1"/>
</dbReference>
<dbReference type="Gene3D" id="3.30.230.70">
    <property type="entry name" value="GHMP Kinase, N-terminal domain"/>
    <property type="match status" value="2"/>
</dbReference>
<dbReference type="SUPFAM" id="SSF54211">
    <property type="entry name" value="Ribosomal protein S5 domain 2-like"/>
    <property type="match status" value="2"/>
</dbReference>
<dbReference type="SMART" id="SM00322">
    <property type="entry name" value="KH"/>
    <property type="match status" value="1"/>
</dbReference>
<dbReference type="RefSeq" id="WP_057769915.1">
    <property type="nucleotide sequence ID" value="NZ_CP042593.1"/>
</dbReference>
<feature type="binding site" evidence="9">
    <location>
        <position position="493"/>
    </location>
    <ligand>
        <name>Mg(2+)</name>
        <dbReference type="ChEBI" id="CHEBI:18420"/>
    </ligand>
</feature>
<dbReference type="GO" id="GO:0006402">
    <property type="term" value="P:mRNA catabolic process"/>
    <property type="evidence" value="ECO:0007669"/>
    <property type="project" value="UniProtKB-UniRule"/>
</dbReference>
<dbReference type="STRING" id="1742359.GCA_001439625_00466"/>
<feature type="domain" description="S1 motif" evidence="10">
    <location>
        <begin position="623"/>
        <end position="691"/>
    </location>
</feature>
<dbReference type="GO" id="GO:0004654">
    <property type="term" value="F:polyribonucleotide nucleotidyltransferase activity"/>
    <property type="evidence" value="ECO:0007669"/>
    <property type="project" value="UniProtKB-UniRule"/>
</dbReference>
<dbReference type="NCBIfam" id="TIGR03591">
    <property type="entry name" value="polynuc_phos"/>
    <property type="match status" value="1"/>
</dbReference>